<dbReference type="OrthoDB" id="420169at2759"/>
<keyword evidence="5" id="KW-0540">Nuclease</keyword>
<dbReference type="InterPro" id="IPR021109">
    <property type="entry name" value="Peptidase_aspartic_dom_sf"/>
</dbReference>
<evidence type="ECO:0000256" key="10">
    <source>
        <dbReference type="ARBA" id="ARBA00022842"/>
    </source>
</evidence>
<evidence type="ECO:0000256" key="12">
    <source>
        <dbReference type="ARBA" id="ARBA00022918"/>
    </source>
</evidence>
<dbReference type="InterPro" id="IPR032675">
    <property type="entry name" value="LRR_dom_sf"/>
</dbReference>
<dbReference type="EMBL" id="GL832960">
    <property type="protein sequence ID" value="EGD82126.1"/>
    <property type="molecule type" value="Genomic_DNA"/>
</dbReference>
<dbReference type="PROSITE" id="PS50013">
    <property type="entry name" value="CHROMO_2"/>
    <property type="match status" value="1"/>
</dbReference>
<dbReference type="CDD" id="cd00024">
    <property type="entry name" value="CD_CSD"/>
    <property type="match status" value="1"/>
</dbReference>
<evidence type="ECO:0000256" key="3">
    <source>
        <dbReference type="ARBA" id="ARBA00022679"/>
    </source>
</evidence>
<keyword evidence="6" id="KW-0479">Metal-binding</keyword>
<keyword evidence="12" id="KW-0695">RNA-directed DNA polymerase</keyword>
<dbReference type="Pfam" id="PF17917">
    <property type="entry name" value="RT_RNaseH"/>
    <property type="match status" value="1"/>
</dbReference>
<feature type="region of interest" description="Disordered" evidence="16">
    <location>
        <begin position="249"/>
        <end position="300"/>
    </location>
</feature>
<dbReference type="InterPro" id="IPR041588">
    <property type="entry name" value="Integrase_H2C2"/>
</dbReference>
<evidence type="ECO:0000256" key="5">
    <source>
        <dbReference type="ARBA" id="ARBA00022722"/>
    </source>
</evidence>
<keyword evidence="7" id="KW-0064">Aspartyl protease</keyword>
<keyword evidence="13" id="KW-0239">DNA-directed DNA polymerase</keyword>
<evidence type="ECO:0000256" key="8">
    <source>
        <dbReference type="ARBA" id="ARBA00022759"/>
    </source>
</evidence>
<evidence type="ECO:0000256" key="14">
    <source>
        <dbReference type="ARBA" id="ARBA00023125"/>
    </source>
</evidence>
<dbReference type="GO" id="GO:0006310">
    <property type="term" value="P:DNA recombination"/>
    <property type="evidence" value="ECO:0007669"/>
    <property type="project" value="UniProtKB-KW"/>
</dbReference>
<evidence type="ECO:0000313" key="20">
    <source>
        <dbReference type="EMBL" id="EGD82126.1"/>
    </source>
</evidence>
<dbReference type="InterPro" id="IPR043128">
    <property type="entry name" value="Rev_trsase/Diguanyl_cyclase"/>
</dbReference>
<sequence length="1496" mass="167241">MMKHTTTMSSVWLALLLVSIVVVCGMANAQGLSLDCTDPKSVQRVKQEKPSTLQNVKDCGCSDIPGFVKAVAGNEDAKPCVSDLVAKLVDKPFDNLEWFANLCKLYGSHPMDNLKYAIPKTNDDSFSRIALDFCQEHADTAQASTEDKDKLWQVFLNTCSARFAPRCDWSRHMDIAHLEIRTDEDHAAYSERARSLLANVNPELHVVCTYLAGFHDTRLQLFISDKQPKTLHDAIILVDRYFSIVRSKRRHDTASSDLKRSKRFPPQQPPRSHQPRMRNRRPKQHQLRKLPPCSRCGRTNHVVSDCHARRHVNGKQLDGPTATNTVRVNPTQAGAELHDASHVPPPPPPRPLPRVDPAESVSQLTESVKQIGIVEDMQFDEEGRPVTVVSVNACTRNSSLISTNVLFCNKRLRALVDTGAERSLCKLSNFSETRPGAKLTLALADGSTSTTDRYATGKIEWCGHVTSMCLPAVKDLSVDLLLGMDWLQRAQPVFDFNKEGHRPIEKQLDPVLHWPLPKTAHDLRQFLGAANYYKKYIRNYSDYVQPLFRHTSGTKKNSKKRLSNWTQDDSRIFNNLKATMAKLPTLCPTLDLDPTEPLDLFTDSSDKAVGAVLQHKGRPIEFYSSTLSVHERNWPIRQKELYAVIKALQHWRYLCIGRPITVYTDHKSLERVLAQNKIQEARIQRWSLFLSDFNVTFKYIPGDKNVVADALSRTCMVRELLEDETVNIRWSDYLKDPFWEKIIHDLASFPQYKRVGDLLYHKNRICVPSSSHRSVMAMAHDGLSSGHQGVSKSQARAAREFYWPGMHSAIREYVDTCHTCATAKSGRRLKVPTQALPVAPYPWHTVTMDLMVGLPTTSQGHDAIYVFVDKYSKMVHLAPTSSTVDAQGCISLFIQHVYKLHGLPEVLISDRDPRFTAALFRKVMHKFSVQMKMSTAAHAQTDGQTERVNRVVGNMLRSYAKSNQSAWVDYLPTIEFAINSSPAASTKMAPFEVCNGRIPRQIGLPARLSGQSPVLPDELMDRLAKIQHEASSNLQQHFDKASSSEHIEPPFREGDEVYVSTHLLRNEDAKYRSNKLTPPYDGPFKIKNVLGPAHYRVDFSPLKVRIHDVINIKFLKRTKGTRSVHRPGPLQGFSDDVYAMERILRHRKHRGRLEYLVKWLGYPEYEATYVQAKDMIGSRCKRLLAEYQLQTAKADAAKERSLKRRSQKSNARHIRPVTSQQSALCFGSITTVNGSVVARGSFKHGAISTANFGNVSMVGGDVVLSRNLNLTTLDFGSVAAVQRESQELHRYNLPISITNIDLTPLTSIGGSLNLTDNSIGSVDFGSLTSVTGSVDLAWTIADTLHLHNLTSVGGDLNLGGCMFDTVNMAKLTTVGGSLNIGLNSLDTFDSKNLAHIGGFLDLSFNELGNVTFPKLTHVGGYLDLSSNNFDSIDFGSALVRIDGYLDCSTNSLLNTINFGALTTVSGYLDVTDTDLTQLDCRGLGKCIKADSSQQLA</sequence>
<accession>F2U3D2</accession>
<dbReference type="Gene3D" id="1.10.340.70">
    <property type="match status" value="1"/>
</dbReference>
<dbReference type="GO" id="GO:0046872">
    <property type="term" value="F:metal ion binding"/>
    <property type="evidence" value="ECO:0007669"/>
    <property type="project" value="UniProtKB-KW"/>
</dbReference>
<proteinExistence type="predicted"/>
<dbReference type="InParanoid" id="F2U3D2"/>
<evidence type="ECO:0000256" key="11">
    <source>
        <dbReference type="ARBA" id="ARBA00022908"/>
    </source>
</evidence>
<dbReference type="CDD" id="cd00303">
    <property type="entry name" value="retropepsin_like"/>
    <property type="match status" value="1"/>
</dbReference>
<dbReference type="GO" id="GO:0003887">
    <property type="term" value="F:DNA-directed DNA polymerase activity"/>
    <property type="evidence" value="ECO:0007669"/>
    <property type="project" value="UniProtKB-KW"/>
</dbReference>
<dbReference type="Gene3D" id="2.40.50.40">
    <property type="match status" value="1"/>
</dbReference>
<keyword evidence="14" id="KW-0238">DNA-binding</keyword>
<evidence type="ECO:0000256" key="6">
    <source>
        <dbReference type="ARBA" id="ARBA00022723"/>
    </source>
</evidence>
<dbReference type="SUPFAM" id="SSF54160">
    <property type="entry name" value="Chromo domain-like"/>
    <property type="match status" value="1"/>
</dbReference>
<dbReference type="PROSITE" id="PS50994">
    <property type="entry name" value="INTEGRASE"/>
    <property type="match status" value="1"/>
</dbReference>
<dbReference type="eggNOG" id="KOG0017">
    <property type="taxonomic scope" value="Eukaryota"/>
</dbReference>
<dbReference type="GeneID" id="16076895"/>
<dbReference type="Pfam" id="PF17921">
    <property type="entry name" value="Integrase_H2C2"/>
    <property type="match status" value="1"/>
</dbReference>
<dbReference type="Proteomes" id="UP000007799">
    <property type="component" value="Unassembled WGS sequence"/>
</dbReference>
<evidence type="ECO:0000256" key="16">
    <source>
        <dbReference type="SAM" id="MobiDB-lite"/>
    </source>
</evidence>
<dbReference type="SUPFAM" id="SSF56672">
    <property type="entry name" value="DNA/RNA polymerases"/>
    <property type="match status" value="1"/>
</dbReference>
<dbReference type="InterPro" id="IPR043502">
    <property type="entry name" value="DNA/RNA_pol_sf"/>
</dbReference>
<dbReference type="RefSeq" id="XP_004996309.1">
    <property type="nucleotide sequence ID" value="XM_004996252.1"/>
</dbReference>
<dbReference type="Pfam" id="PF24626">
    <property type="entry name" value="SH3_Tf2-1"/>
    <property type="match status" value="1"/>
</dbReference>
<keyword evidence="17" id="KW-0732">Signal</keyword>
<dbReference type="InterPro" id="IPR012337">
    <property type="entry name" value="RNaseH-like_sf"/>
</dbReference>
<evidence type="ECO:0000256" key="1">
    <source>
        <dbReference type="ARBA" id="ARBA00012493"/>
    </source>
</evidence>
<protein>
    <recommendedName>
        <fullName evidence="1">RNA-directed DNA polymerase</fullName>
        <ecNumber evidence="1">2.7.7.49</ecNumber>
    </recommendedName>
</protein>
<dbReference type="GO" id="GO:0006508">
    <property type="term" value="P:proteolysis"/>
    <property type="evidence" value="ECO:0007669"/>
    <property type="project" value="UniProtKB-KW"/>
</dbReference>
<keyword evidence="3" id="KW-0808">Transferase</keyword>
<dbReference type="SUPFAM" id="SSF53098">
    <property type="entry name" value="Ribonuclease H-like"/>
    <property type="match status" value="1"/>
</dbReference>
<dbReference type="SMART" id="SM00298">
    <property type="entry name" value="CHROMO"/>
    <property type="match status" value="1"/>
</dbReference>
<dbReference type="InterPro" id="IPR041373">
    <property type="entry name" value="RT_RNaseH"/>
</dbReference>
<dbReference type="InterPro" id="IPR000953">
    <property type="entry name" value="Chromo/chromo_shadow_dom"/>
</dbReference>
<feature type="domain" description="Chromo" evidence="18">
    <location>
        <begin position="1138"/>
        <end position="1199"/>
    </location>
</feature>
<evidence type="ECO:0000256" key="2">
    <source>
        <dbReference type="ARBA" id="ARBA00022670"/>
    </source>
</evidence>
<reference evidence="20" key="1">
    <citation type="submission" date="2009-08" db="EMBL/GenBank/DDBJ databases">
        <title>Annotation of Salpingoeca rosetta.</title>
        <authorList>
            <consortium name="The Broad Institute Genome Sequencing Platform"/>
            <person name="Russ C."/>
            <person name="Cuomo C."/>
            <person name="Burger G."/>
            <person name="Gray M.W."/>
            <person name="Holland P.W.H."/>
            <person name="King N."/>
            <person name="Lang F.B.F."/>
            <person name="Roger A.J."/>
            <person name="Ruiz-Trillo I."/>
            <person name="Young S.K."/>
            <person name="Zeng Q."/>
            <person name="Gargeya S."/>
            <person name="Alvarado L."/>
            <person name="Berlin A."/>
            <person name="Chapman S.B."/>
            <person name="Chen Z."/>
            <person name="Freedman E."/>
            <person name="Gellesch M."/>
            <person name="Goldberg J."/>
            <person name="Griggs A."/>
            <person name="Gujja S."/>
            <person name="Heilman E."/>
            <person name="Heiman D."/>
            <person name="Howarth C."/>
            <person name="Mehta T."/>
            <person name="Neiman D."/>
            <person name="Pearson M."/>
            <person name="Roberts A."/>
            <person name="Saif S."/>
            <person name="Shea T."/>
            <person name="Shenoy N."/>
            <person name="Sisk P."/>
            <person name="Stolte C."/>
            <person name="Sykes S."/>
            <person name="White J."/>
            <person name="Yandava C."/>
            <person name="Haas B."/>
            <person name="Nusbaum C."/>
            <person name="Birren B."/>
        </authorList>
    </citation>
    <scope>NUCLEOTIDE SEQUENCE [LARGE SCALE GENOMIC DNA]</scope>
    <source>
        <strain evidence="20">ATCC 50818</strain>
    </source>
</reference>
<dbReference type="InterPro" id="IPR016197">
    <property type="entry name" value="Chromo-like_dom_sf"/>
</dbReference>
<dbReference type="InterPro" id="IPR001584">
    <property type="entry name" value="Integrase_cat-core"/>
</dbReference>
<dbReference type="GO" id="GO:0003677">
    <property type="term" value="F:DNA binding"/>
    <property type="evidence" value="ECO:0007669"/>
    <property type="project" value="UniProtKB-KW"/>
</dbReference>
<dbReference type="GO" id="GO:0004519">
    <property type="term" value="F:endonuclease activity"/>
    <property type="evidence" value="ECO:0007669"/>
    <property type="project" value="UniProtKB-KW"/>
</dbReference>
<evidence type="ECO:0000256" key="9">
    <source>
        <dbReference type="ARBA" id="ARBA00022801"/>
    </source>
</evidence>
<dbReference type="GO" id="GO:0003964">
    <property type="term" value="F:RNA-directed DNA polymerase activity"/>
    <property type="evidence" value="ECO:0007669"/>
    <property type="project" value="UniProtKB-KW"/>
</dbReference>
<dbReference type="STRING" id="946362.F2U3D2"/>
<evidence type="ECO:0000256" key="7">
    <source>
        <dbReference type="ARBA" id="ARBA00022750"/>
    </source>
</evidence>
<feature type="chain" id="PRO_5003288372" description="RNA-directed DNA polymerase" evidence="17">
    <location>
        <begin position="30"/>
        <end position="1496"/>
    </location>
</feature>
<evidence type="ECO:0000313" key="21">
    <source>
        <dbReference type="Proteomes" id="UP000007799"/>
    </source>
</evidence>
<evidence type="ECO:0000256" key="17">
    <source>
        <dbReference type="SAM" id="SignalP"/>
    </source>
</evidence>
<dbReference type="InterPro" id="IPR056924">
    <property type="entry name" value="SH3_Tf2-1"/>
</dbReference>
<dbReference type="PANTHER" id="PTHR37984:SF5">
    <property type="entry name" value="PROTEIN NYNRIN-LIKE"/>
    <property type="match status" value="1"/>
</dbReference>
<feature type="region of interest" description="Disordered" evidence="16">
    <location>
        <begin position="307"/>
        <end position="326"/>
    </location>
</feature>
<dbReference type="KEGG" id="sre:PTSG_11926"/>
<dbReference type="GO" id="GO:0015074">
    <property type="term" value="P:DNA integration"/>
    <property type="evidence" value="ECO:0007669"/>
    <property type="project" value="UniProtKB-KW"/>
</dbReference>
<feature type="domain" description="Integrase catalytic" evidence="19">
    <location>
        <begin position="838"/>
        <end position="998"/>
    </location>
</feature>
<gene>
    <name evidence="20" type="ORF">PTSG_11926</name>
</gene>
<dbReference type="Gene3D" id="3.80.10.10">
    <property type="entry name" value="Ribonuclease Inhibitor"/>
    <property type="match status" value="1"/>
</dbReference>
<dbReference type="SUPFAM" id="SSF50630">
    <property type="entry name" value="Acid proteases"/>
    <property type="match status" value="1"/>
</dbReference>
<dbReference type="GO" id="GO:0004190">
    <property type="term" value="F:aspartic-type endopeptidase activity"/>
    <property type="evidence" value="ECO:0007669"/>
    <property type="project" value="UniProtKB-KW"/>
</dbReference>
<evidence type="ECO:0000256" key="4">
    <source>
        <dbReference type="ARBA" id="ARBA00022695"/>
    </source>
</evidence>
<dbReference type="Gene3D" id="3.30.420.10">
    <property type="entry name" value="Ribonuclease H-like superfamily/Ribonuclease H"/>
    <property type="match status" value="2"/>
</dbReference>
<keyword evidence="15" id="KW-0233">DNA recombination</keyword>
<keyword evidence="21" id="KW-1185">Reference proteome</keyword>
<evidence type="ECO:0000259" key="19">
    <source>
        <dbReference type="PROSITE" id="PS50994"/>
    </source>
</evidence>
<feature type="compositionally biased region" description="Basic residues" evidence="16">
    <location>
        <begin position="273"/>
        <end position="288"/>
    </location>
</feature>
<keyword evidence="2" id="KW-0645">Protease</keyword>
<organism evidence="21">
    <name type="scientific">Salpingoeca rosetta (strain ATCC 50818 / BSB-021)</name>
    <dbReference type="NCBI Taxonomy" id="946362"/>
    <lineage>
        <taxon>Eukaryota</taxon>
        <taxon>Choanoflagellata</taxon>
        <taxon>Craspedida</taxon>
        <taxon>Salpingoecidae</taxon>
        <taxon>Salpingoeca</taxon>
    </lineage>
</organism>
<keyword evidence="4" id="KW-0548">Nucleotidyltransferase</keyword>
<dbReference type="CDD" id="cd09274">
    <property type="entry name" value="RNase_HI_RT_Ty3"/>
    <property type="match status" value="1"/>
</dbReference>
<dbReference type="InterPro" id="IPR050951">
    <property type="entry name" value="Retrovirus_Pol_polyprotein"/>
</dbReference>
<dbReference type="Gene3D" id="2.40.70.10">
    <property type="entry name" value="Acid Proteases"/>
    <property type="match status" value="1"/>
</dbReference>
<feature type="region of interest" description="Disordered" evidence="16">
    <location>
        <begin position="336"/>
        <end position="357"/>
    </location>
</feature>
<evidence type="ECO:0000256" key="15">
    <source>
        <dbReference type="ARBA" id="ARBA00023172"/>
    </source>
</evidence>
<dbReference type="PANTHER" id="PTHR37984">
    <property type="entry name" value="PROTEIN CBG26694"/>
    <property type="match status" value="1"/>
</dbReference>
<dbReference type="InterPro" id="IPR036397">
    <property type="entry name" value="RNaseH_sf"/>
</dbReference>
<evidence type="ECO:0000256" key="13">
    <source>
        <dbReference type="ARBA" id="ARBA00022932"/>
    </source>
</evidence>
<feature type="signal peptide" evidence="17">
    <location>
        <begin position="1"/>
        <end position="29"/>
    </location>
</feature>
<dbReference type="Pfam" id="PF00385">
    <property type="entry name" value="Chromo"/>
    <property type="match status" value="1"/>
</dbReference>
<dbReference type="InterPro" id="IPR023780">
    <property type="entry name" value="Chromo_domain"/>
</dbReference>
<keyword evidence="10" id="KW-0460">Magnesium</keyword>
<dbReference type="Gene3D" id="3.30.70.270">
    <property type="match status" value="1"/>
</dbReference>
<evidence type="ECO:0000259" key="18">
    <source>
        <dbReference type="PROSITE" id="PS50013"/>
    </source>
</evidence>
<name>F2U3D2_SALR5</name>
<dbReference type="Pfam" id="PF14787">
    <property type="entry name" value="zf-CCHC_5"/>
    <property type="match status" value="1"/>
</dbReference>
<dbReference type="FunFam" id="1.10.340.70:FF:000001">
    <property type="entry name" value="Retrovirus-related Pol polyprotein from transposon gypsy-like Protein"/>
    <property type="match status" value="1"/>
</dbReference>
<dbReference type="EC" id="2.7.7.49" evidence="1"/>
<keyword evidence="11" id="KW-0229">DNA integration</keyword>
<keyword evidence="8" id="KW-0255">Endonuclease</keyword>
<feature type="compositionally biased region" description="Pro residues" evidence="16">
    <location>
        <begin position="343"/>
        <end position="354"/>
    </location>
</feature>
<keyword evidence="9" id="KW-0378">Hydrolase</keyword>